<keyword evidence="2" id="KW-1133">Transmembrane helix</keyword>
<sequence length="561" mass="59288">MSRESGQDRSQKTVAELLALHGGQVEGKRRHRRAADEAEEAPPAGGDQQPPRRGRGVSDTGPQAIIDRVRGGEGQQTPPPSGRRRKPDGEAPPAPPQQPPARPNGNQQPSGTFQRPANGAVPPEPGAFGRPGAAPPPQQDSGGYPRPQQESGAFQRPPEAGGTGYQRPPQAPPRNGGGPDSGGFPRPQQESGAFPRNGSPEPTGFQRPPESGAFPRPVNGNGPDSGGFPRPVNGGQESGAFQRPPAPESGAFPLPPRRQRPPARPPEPEKQAEETRQVPPLRPAPQQNSLSARLDGLEAGAPEDAADPGPPPGGMASGAFQAPPRRPRRPGRQRPEPEPHTEQFEAVGDQQPPEAAVPPDAPPAGLSRWRRQRDQVSSEDTEVGVMPVLPEGHPSAFNPPPVLPEGHPSAFTPAPQLEDEAMEATGFHDPFADDDEEVDEFGDFGEAEPERLGGHEYEAEAEPEAEEEAEESDSSPAKQWLSMAAQLALGVLGGAAVWLGFNWLWGQIPAAALVAALVVVVGLVWIVRKIRRADDIQTMVLAVLVGLVVTVSPAALLLLSR</sequence>
<feature type="region of interest" description="Disordered" evidence="1">
    <location>
        <begin position="1"/>
        <end position="413"/>
    </location>
</feature>
<feature type="compositionally biased region" description="Basic and acidic residues" evidence="1">
    <location>
        <begin position="1"/>
        <end position="11"/>
    </location>
</feature>
<dbReference type="Proteomes" id="UP000319769">
    <property type="component" value="Unassembled WGS sequence"/>
</dbReference>
<accession>A0A5N0VEX2</accession>
<feature type="compositionally biased region" description="Acidic residues" evidence="1">
    <location>
        <begin position="459"/>
        <end position="473"/>
    </location>
</feature>
<feature type="transmembrane region" description="Helical" evidence="2">
    <location>
        <begin position="507"/>
        <end position="527"/>
    </location>
</feature>
<comment type="caution">
    <text evidence="3">The sequence shown here is derived from an EMBL/GenBank/DDBJ whole genome shotgun (WGS) entry which is preliminary data.</text>
</comment>
<dbReference type="EMBL" id="VMNW02000006">
    <property type="protein sequence ID" value="KAA9164879.1"/>
    <property type="molecule type" value="Genomic_DNA"/>
</dbReference>
<dbReference type="RefSeq" id="WP_150980197.1">
    <property type="nucleotide sequence ID" value="NZ_VMNW02000006.1"/>
</dbReference>
<gene>
    <name evidence="3" type="ORF">FPZ12_006335</name>
</gene>
<keyword evidence="2" id="KW-0812">Transmembrane</keyword>
<organism evidence="3 4">
    <name type="scientific">Amycolatopsis acidicola</name>
    <dbReference type="NCBI Taxonomy" id="2596893"/>
    <lineage>
        <taxon>Bacteria</taxon>
        <taxon>Bacillati</taxon>
        <taxon>Actinomycetota</taxon>
        <taxon>Actinomycetes</taxon>
        <taxon>Pseudonocardiales</taxon>
        <taxon>Pseudonocardiaceae</taxon>
        <taxon>Amycolatopsis</taxon>
    </lineage>
</organism>
<protein>
    <submittedName>
        <fullName evidence="3">Uncharacterized protein</fullName>
    </submittedName>
</protein>
<evidence type="ECO:0000313" key="3">
    <source>
        <dbReference type="EMBL" id="KAA9164879.1"/>
    </source>
</evidence>
<name>A0A5N0VEX2_9PSEU</name>
<dbReference type="AlphaFoldDB" id="A0A5N0VEX2"/>
<feature type="compositionally biased region" description="Basic and acidic residues" evidence="1">
    <location>
        <begin position="333"/>
        <end position="343"/>
    </location>
</feature>
<feature type="compositionally biased region" description="Low complexity" evidence="1">
    <location>
        <begin position="41"/>
        <end position="51"/>
    </location>
</feature>
<feature type="compositionally biased region" description="Pro residues" evidence="1">
    <location>
        <begin position="90"/>
        <end position="102"/>
    </location>
</feature>
<evidence type="ECO:0000313" key="4">
    <source>
        <dbReference type="Proteomes" id="UP000319769"/>
    </source>
</evidence>
<reference evidence="3" key="1">
    <citation type="submission" date="2019-09" db="EMBL/GenBank/DDBJ databases">
        <authorList>
            <person name="Teo W.F.A."/>
            <person name="Duangmal K."/>
        </authorList>
    </citation>
    <scope>NUCLEOTIDE SEQUENCE [LARGE SCALE GENOMIC DNA]</scope>
    <source>
        <strain evidence="3">K81G1</strain>
    </source>
</reference>
<feature type="transmembrane region" description="Helical" evidence="2">
    <location>
        <begin position="539"/>
        <end position="559"/>
    </location>
</feature>
<proteinExistence type="predicted"/>
<feature type="compositionally biased region" description="Basic and acidic residues" evidence="1">
    <location>
        <begin position="266"/>
        <end position="276"/>
    </location>
</feature>
<dbReference type="OrthoDB" id="5173153at2"/>
<feature type="compositionally biased region" description="Basic and acidic residues" evidence="1">
    <location>
        <begin position="448"/>
        <end position="458"/>
    </location>
</feature>
<evidence type="ECO:0000256" key="2">
    <source>
        <dbReference type="SAM" id="Phobius"/>
    </source>
</evidence>
<evidence type="ECO:0000256" key="1">
    <source>
        <dbReference type="SAM" id="MobiDB-lite"/>
    </source>
</evidence>
<feature type="region of interest" description="Disordered" evidence="1">
    <location>
        <begin position="445"/>
        <end position="477"/>
    </location>
</feature>
<keyword evidence="2" id="KW-0472">Membrane</keyword>
<keyword evidence="4" id="KW-1185">Reference proteome</keyword>